<feature type="chain" id="PRO_5005472083" description="DUF4124 domain-containing protein" evidence="1">
    <location>
        <begin position="18"/>
        <end position="168"/>
    </location>
</feature>
<protein>
    <recommendedName>
        <fullName evidence="2">DUF4124 domain-containing protein</fullName>
    </recommendedName>
</protein>
<evidence type="ECO:0000313" key="4">
    <source>
        <dbReference type="Proteomes" id="UP000063953"/>
    </source>
</evidence>
<dbReference type="Proteomes" id="UP000063953">
    <property type="component" value="Chromosome"/>
</dbReference>
<dbReference type="Pfam" id="PF13511">
    <property type="entry name" value="DUF4124"/>
    <property type="match status" value="1"/>
</dbReference>
<dbReference type="InterPro" id="IPR025392">
    <property type="entry name" value="DUF4124"/>
</dbReference>
<dbReference type="STRING" id="1697053.AKN87_06895"/>
<sequence>MRLLMAGILLLSGLTQAAEIYRYTDKQGHTVFTDQPNPTRKAQSVELSTPNQMQSSIQSLDNSVSPTQLLPTQPIYQLGFVNLPEGNAFRANDGNIVLQSSLSPDLLDDHQLQLLVNGQPLTALTQSSIFYINNLDRGAHSLTLQVVQGEQVIASSPVTTIYVLRAHQ</sequence>
<evidence type="ECO:0000259" key="2">
    <source>
        <dbReference type="Pfam" id="PF13511"/>
    </source>
</evidence>
<organism evidence="3 4">
    <name type="scientific">Thiopseudomonas alkaliphila</name>
    <dbReference type="NCBI Taxonomy" id="1697053"/>
    <lineage>
        <taxon>Bacteria</taxon>
        <taxon>Pseudomonadati</taxon>
        <taxon>Pseudomonadota</taxon>
        <taxon>Gammaproteobacteria</taxon>
        <taxon>Pseudomonadales</taxon>
        <taxon>Pseudomonadaceae</taxon>
        <taxon>Thiopseudomonas</taxon>
    </lineage>
</organism>
<feature type="domain" description="DUF4124" evidence="2">
    <location>
        <begin position="9"/>
        <end position="52"/>
    </location>
</feature>
<evidence type="ECO:0000313" key="3">
    <source>
        <dbReference type="EMBL" id="AKX59349.1"/>
    </source>
</evidence>
<evidence type="ECO:0000256" key="1">
    <source>
        <dbReference type="SAM" id="SignalP"/>
    </source>
</evidence>
<proteinExistence type="predicted"/>
<feature type="signal peptide" evidence="1">
    <location>
        <begin position="1"/>
        <end position="17"/>
    </location>
</feature>
<accession>A0A0K1XDL7</accession>
<keyword evidence="4" id="KW-1185">Reference proteome</keyword>
<reference evidence="3 4" key="1">
    <citation type="journal article" date="2015" name="Genome Announc.">
        <title>Genome Sequences of Oblitimonas alkaliphila gen. nov. sp. nov. (Proposed), a Novel Bacterium of the Pseudomonadaceae Family.</title>
        <authorList>
            <person name="Lauer A.C."/>
            <person name="Nicholson A.C."/>
            <person name="Humrighouse B.W."/>
            <person name="Emery B."/>
            <person name="Drobish A."/>
            <person name="Juieng P."/>
            <person name="Loparev V."/>
            <person name="McQuiston J.R."/>
        </authorList>
    </citation>
    <scope>NUCLEOTIDE SEQUENCE [LARGE SCALE GENOMIC DNA]</scope>
    <source>
        <strain evidence="3 4">E5571</strain>
    </source>
</reference>
<keyword evidence="1" id="KW-0732">Signal</keyword>
<dbReference type="EMBL" id="CP012365">
    <property type="protein sequence ID" value="AKX59349.1"/>
    <property type="molecule type" value="Genomic_DNA"/>
</dbReference>
<dbReference type="RefSeq" id="WP_053100523.1">
    <property type="nucleotide sequence ID" value="NZ_CP012365.1"/>
</dbReference>
<name>A0A0K1XDL7_9GAMM</name>
<gene>
    <name evidence="3" type="ORF">AKN88_04900</name>
</gene>
<dbReference type="AlphaFoldDB" id="A0A0K1XDL7"/>